<dbReference type="PANTHER" id="PTHR19446">
    <property type="entry name" value="REVERSE TRANSCRIPTASES"/>
    <property type="match status" value="1"/>
</dbReference>
<dbReference type="AlphaFoldDB" id="A0A3B4TAQ9"/>
<protein>
    <recommendedName>
        <fullName evidence="3">Reverse transcriptase domain-containing protein</fullName>
    </recommendedName>
</protein>
<evidence type="ECO:0008006" key="3">
    <source>
        <dbReference type="Google" id="ProtNLM"/>
    </source>
</evidence>
<accession>A0A3B4TAQ9</accession>
<dbReference type="GeneTree" id="ENSGT01120000274027"/>
<evidence type="ECO:0000313" key="1">
    <source>
        <dbReference type="Ensembl" id="ENSSDUP00000003145.1"/>
    </source>
</evidence>
<dbReference type="InterPro" id="IPR043502">
    <property type="entry name" value="DNA/RNA_pol_sf"/>
</dbReference>
<dbReference type="OMA" id="CISCENA"/>
<name>A0A3B4TAQ9_SERDU</name>
<dbReference type="STRING" id="41447.ENSSDUP00000003145"/>
<reference evidence="1" key="1">
    <citation type="submission" date="2025-08" db="UniProtKB">
        <authorList>
            <consortium name="Ensembl"/>
        </authorList>
    </citation>
    <scope>IDENTIFICATION</scope>
</reference>
<dbReference type="SUPFAM" id="SSF56672">
    <property type="entry name" value="DNA/RNA polymerases"/>
    <property type="match status" value="1"/>
</dbReference>
<evidence type="ECO:0000313" key="2">
    <source>
        <dbReference type="Proteomes" id="UP000261420"/>
    </source>
</evidence>
<dbReference type="Ensembl" id="ENSSDUT00000003218.1">
    <property type="protein sequence ID" value="ENSSDUP00000003145.1"/>
    <property type="gene ID" value="ENSSDUG00000002416.1"/>
</dbReference>
<reference evidence="1" key="2">
    <citation type="submission" date="2025-09" db="UniProtKB">
        <authorList>
            <consortium name="Ensembl"/>
        </authorList>
    </citation>
    <scope>IDENTIFICATION</scope>
</reference>
<keyword evidence="2" id="KW-1185">Reference proteome</keyword>
<organism evidence="1 2">
    <name type="scientific">Seriola dumerili</name>
    <name type="common">Greater amberjack</name>
    <name type="synonym">Caranx dumerili</name>
    <dbReference type="NCBI Taxonomy" id="41447"/>
    <lineage>
        <taxon>Eukaryota</taxon>
        <taxon>Metazoa</taxon>
        <taxon>Chordata</taxon>
        <taxon>Craniata</taxon>
        <taxon>Vertebrata</taxon>
        <taxon>Euteleostomi</taxon>
        <taxon>Actinopterygii</taxon>
        <taxon>Neopterygii</taxon>
        <taxon>Teleostei</taxon>
        <taxon>Neoteleostei</taxon>
        <taxon>Acanthomorphata</taxon>
        <taxon>Carangaria</taxon>
        <taxon>Carangiformes</taxon>
        <taxon>Carangidae</taxon>
        <taxon>Seriola</taxon>
    </lineage>
</organism>
<dbReference type="Proteomes" id="UP000261420">
    <property type="component" value="Unplaced"/>
</dbReference>
<sequence>MLFIITTQLGKMGGSLLTNPSSNDIRAFLSSLSLPTLIEEQRDLLDAPITVEEVVGVIGSLPSGKSPGLDGFTAKFYKCYATELAPLLSNEAFETSCLPPTLMESVITVVLKSGKNPTDKTNKKYRPISLLGYDEKVLSKLLSLRVNKVITSLVAKLT</sequence>
<proteinExistence type="predicted"/>